<feature type="transmembrane region" description="Helical" evidence="6">
    <location>
        <begin position="93"/>
        <end position="117"/>
    </location>
</feature>
<sequence>MDSLFLSVMAVLANADWIPFLIALLIGVPSAVLYCLELALIVTNFAEFGAPFFVLVAVRAASSLVNYVFSFLALRFGVIGLFLPVYLKMPRVVLASFLFTQFYTFHFENFIHTFLLLNRFTAILLPTNYDKLWRRGLSFCVVVTLLLPLPLTIPIFNLDIFIHVQHNNVSFTFDEHKTANDNFNYSEIAAWSAVLFVIICLLLNLAILFAYKIRHFGKQNDQSSAFEHKMTIYTVVTFFGELTATVFMLIIYVTATTLVDEQNNRYSLAQKWFGITLEEDDILFLANFNQYPWINDVAMVAIPAWLLLWASTKMREIIFSKFNRIGQSKQNVVTLKNAVVAAIPTNQVCPR</sequence>
<evidence type="ECO:0000256" key="4">
    <source>
        <dbReference type="ARBA" id="ARBA00022989"/>
    </source>
</evidence>
<accession>A0A914ID91</accession>
<keyword evidence="3 6" id="KW-0812">Transmembrane</keyword>
<evidence type="ECO:0000313" key="8">
    <source>
        <dbReference type="WBParaSite" id="Gr19_v10_g9145.t1"/>
    </source>
</evidence>
<keyword evidence="7" id="KW-1185">Reference proteome</keyword>
<feature type="transmembrane region" description="Helical" evidence="6">
    <location>
        <begin position="64"/>
        <end position="87"/>
    </location>
</feature>
<evidence type="ECO:0000256" key="1">
    <source>
        <dbReference type="ARBA" id="ARBA00004141"/>
    </source>
</evidence>
<reference evidence="8" key="1">
    <citation type="submission" date="2022-11" db="UniProtKB">
        <authorList>
            <consortium name="WormBaseParasite"/>
        </authorList>
    </citation>
    <scope>IDENTIFICATION</scope>
</reference>
<feature type="transmembrane region" description="Helical" evidence="6">
    <location>
        <begin position="232"/>
        <end position="255"/>
    </location>
</feature>
<dbReference type="GO" id="GO:0007606">
    <property type="term" value="P:sensory perception of chemical stimulus"/>
    <property type="evidence" value="ECO:0007669"/>
    <property type="project" value="UniProtKB-UniRule"/>
</dbReference>
<dbReference type="WBParaSite" id="Gr19_v10_g9145.t1">
    <property type="protein sequence ID" value="Gr19_v10_g9145.t1"/>
    <property type="gene ID" value="Gr19_v10_g9145"/>
</dbReference>
<comment type="similarity">
    <text evidence="2 6">Belongs to the nematode receptor-like protein srg family.</text>
</comment>
<protein>
    <recommendedName>
        <fullName evidence="6">Serpentine receptor class gamma</fullName>
    </recommendedName>
</protein>
<dbReference type="Proteomes" id="UP000887572">
    <property type="component" value="Unplaced"/>
</dbReference>
<feature type="transmembrane region" description="Helical" evidence="6">
    <location>
        <begin position="188"/>
        <end position="211"/>
    </location>
</feature>
<evidence type="ECO:0000256" key="5">
    <source>
        <dbReference type="ARBA" id="ARBA00023136"/>
    </source>
</evidence>
<evidence type="ECO:0000313" key="7">
    <source>
        <dbReference type="Proteomes" id="UP000887572"/>
    </source>
</evidence>
<dbReference type="PANTHER" id="PTHR31552">
    <property type="entry name" value="SERPENTINE RECEPTOR CLASS GAMMA"/>
    <property type="match status" value="1"/>
</dbReference>
<keyword evidence="4 6" id="KW-1133">Transmembrane helix</keyword>
<dbReference type="Pfam" id="PF02118">
    <property type="entry name" value="Srg"/>
    <property type="match status" value="1"/>
</dbReference>
<feature type="transmembrane region" description="Helical" evidence="6">
    <location>
        <begin position="31"/>
        <end position="57"/>
    </location>
</feature>
<evidence type="ECO:0000256" key="3">
    <source>
        <dbReference type="ARBA" id="ARBA00022692"/>
    </source>
</evidence>
<name>A0A914ID91_GLORO</name>
<dbReference type="GO" id="GO:0004888">
    <property type="term" value="F:transmembrane signaling receptor activity"/>
    <property type="evidence" value="ECO:0007669"/>
    <property type="project" value="InterPro"/>
</dbReference>
<evidence type="ECO:0000256" key="6">
    <source>
        <dbReference type="RuleBase" id="RU280813"/>
    </source>
</evidence>
<keyword evidence="5 6" id="KW-0472">Membrane</keyword>
<dbReference type="PANTHER" id="PTHR31552:SF8">
    <property type="entry name" value="SERPENTINE RECEPTOR CLASS GAMMA"/>
    <property type="match status" value="1"/>
</dbReference>
<dbReference type="GO" id="GO:0016020">
    <property type="term" value="C:membrane"/>
    <property type="evidence" value="ECO:0007669"/>
    <property type="project" value="UniProtKB-SubCell"/>
</dbReference>
<feature type="transmembrane region" description="Helical" evidence="6">
    <location>
        <begin position="293"/>
        <end position="311"/>
    </location>
</feature>
<feature type="transmembrane region" description="Helical" evidence="6">
    <location>
        <begin position="137"/>
        <end position="156"/>
    </location>
</feature>
<comment type="subcellular location">
    <subcellularLocation>
        <location evidence="1">Membrane</location>
        <topology evidence="1">Multi-pass membrane protein</topology>
    </subcellularLocation>
</comment>
<dbReference type="Gene3D" id="1.20.1070.10">
    <property type="entry name" value="Rhodopsin 7-helix transmembrane proteins"/>
    <property type="match status" value="1"/>
</dbReference>
<evidence type="ECO:0000256" key="2">
    <source>
        <dbReference type="ARBA" id="ARBA00005692"/>
    </source>
</evidence>
<dbReference type="AlphaFoldDB" id="A0A914ID91"/>
<dbReference type="InterPro" id="IPR000609">
    <property type="entry name" value="7TM_GPCR_serpentine_rcpt_Srg"/>
</dbReference>
<proteinExistence type="inferred from homology"/>
<organism evidence="7 8">
    <name type="scientific">Globodera rostochiensis</name>
    <name type="common">Golden nematode worm</name>
    <name type="synonym">Heterodera rostochiensis</name>
    <dbReference type="NCBI Taxonomy" id="31243"/>
    <lineage>
        <taxon>Eukaryota</taxon>
        <taxon>Metazoa</taxon>
        <taxon>Ecdysozoa</taxon>
        <taxon>Nematoda</taxon>
        <taxon>Chromadorea</taxon>
        <taxon>Rhabditida</taxon>
        <taxon>Tylenchina</taxon>
        <taxon>Tylenchomorpha</taxon>
        <taxon>Tylenchoidea</taxon>
        <taxon>Heteroderidae</taxon>
        <taxon>Heteroderinae</taxon>
        <taxon>Globodera</taxon>
    </lineage>
</organism>